<evidence type="ECO:0000256" key="4">
    <source>
        <dbReference type="ARBA" id="ARBA00023134"/>
    </source>
</evidence>
<dbReference type="GO" id="GO:0005525">
    <property type="term" value="F:GTP binding"/>
    <property type="evidence" value="ECO:0007669"/>
    <property type="project" value="UniProtKB-KW"/>
</dbReference>
<sequence length="402" mass="43637">MYYVSVPFFLTEPMTASSTFFNMEEIERLQASYNAGGLEAVIPEIKNKLDVLDSAQLNIAVMGEGGSGKSTLIMAMIDLEMSEEGRVVDTETIKEPIGYPHPVLPNVQFWELPGMDLSNLELNDDLKTVNVERYDIFIIVSDCRFKGSAGESAKAILQKGKPLYLVQTKVDSLTGNAEGMESVAFDDELGKLRADCASNLEEADAAAAEVFLISAFHPDKFDFPALKLALANHLQNVNKAAILLSLPSATSQIMEQKRKMLEKRVWVTATLAGAVGAVPVPGLSFATALGLLVAGSVYLWHHRDLRKKCLQKLAATAGKPLPSLQTAIESPGKTSRTLIRTLLCFTAVACTVAEVKLRVSPLIISVFGAVSSFCFTAALLKDSLNERVKTTQRLVTTAFETN</sequence>
<keyword evidence="5" id="KW-0472">Membrane</keyword>
<name>A0A401RGA1_CHIPU</name>
<dbReference type="Pfam" id="PF05049">
    <property type="entry name" value="IIGP"/>
    <property type="match status" value="1"/>
</dbReference>
<organism evidence="7 8">
    <name type="scientific">Chiloscyllium punctatum</name>
    <name type="common">Brownbanded bambooshark</name>
    <name type="synonym">Hemiscyllium punctatum</name>
    <dbReference type="NCBI Taxonomy" id="137246"/>
    <lineage>
        <taxon>Eukaryota</taxon>
        <taxon>Metazoa</taxon>
        <taxon>Chordata</taxon>
        <taxon>Craniata</taxon>
        <taxon>Vertebrata</taxon>
        <taxon>Chondrichthyes</taxon>
        <taxon>Elasmobranchii</taxon>
        <taxon>Galeomorphii</taxon>
        <taxon>Galeoidea</taxon>
        <taxon>Orectolobiformes</taxon>
        <taxon>Hemiscylliidae</taxon>
        <taxon>Chiloscyllium</taxon>
    </lineage>
</organism>
<evidence type="ECO:0000313" key="7">
    <source>
        <dbReference type="EMBL" id="GCC17154.1"/>
    </source>
</evidence>
<dbReference type="STRING" id="137246.A0A401RGA1"/>
<comment type="similarity">
    <text evidence="1">Belongs to the TRAFAC class dynamin-like GTPase superfamily. IRG family.</text>
</comment>
<dbReference type="EMBL" id="BEZZ01001293">
    <property type="protein sequence ID" value="GCC17154.1"/>
    <property type="molecule type" value="Genomic_DNA"/>
</dbReference>
<keyword evidence="5" id="KW-0812">Transmembrane</keyword>
<evidence type="ECO:0000259" key="6">
    <source>
        <dbReference type="PROSITE" id="PS51716"/>
    </source>
</evidence>
<keyword evidence="4" id="KW-0342">GTP-binding</keyword>
<reference evidence="7 8" key="1">
    <citation type="journal article" date="2018" name="Nat. Ecol. Evol.">
        <title>Shark genomes provide insights into elasmobranch evolution and the origin of vertebrates.</title>
        <authorList>
            <person name="Hara Y"/>
            <person name="Yamaguchi K"/>
            <person name="Onimaru K"/>
            <person name="Kadota M"/>
            <person name="Koyanagi M"/>
            <person name="Keeley SD"/>
            <person name="Tatsumi K"/>
            <person name="Tanaka K"/>
            <person name="Motone F"/>
            <person name="Kageyama Y"/>
            <person name="Nozu R"/>
            <person name="Adachi N"/>
            <person name="Nishimura O"/>
            <person name="Nakagawa R"/>
            <person name="Tanegashima C"/>
            <person name="Kiyatake I"/>
            <person name="Matsumoto R"/>
            <person name="Murakumo K"/>
            <person name="Nishida K"/>
            <person name="Terakita A"/>
            <person name="Kuratani S"/>
            <person name="Sato K"/>
            <person name="Hyodo S Kuraku.S."/>
        </authorList>
    </citation>
    <scope>NUCLEOTIDE SEQUENCE [LARGE SCALE GENOMIC DNA]</scope>
</reference>
<dbReference type="AlphaFoldDB" id="A0A401RGA1"/>
<feature type="domain" description="IRG-type G" evidence="6">
    <location>
        <begin position="55"/>
        <end position="233"/>
    </location>
</feature>
<dbReference type="GO" id="GO:0016020">
    <property type="term" value="C:membrane"/>
    <property type="evidence" value="ECO:0007669"/>
    <property type="project" value="InterPro"/>
</dbReference>
<protein>
    <recommendedName>
        <fullName evidence="6">IRG-type G domain-containing protein</fullName>
    </recommendedName>
</protein>
<accession>A0A401RGA1</accession>
<feature type="transmembrane region" description="Helical" evidence="5">
    <location>
        <begin position="361"/>
        <end position="380"/>
    </location>
</feature>
<dbReference type="InterPro" id="IPR027417">
    <property type="entry name" value="P-loop_NTPase"/>
</dbReference>
<dbReference type="PANTHER" id="PTHR32341:SF10">
    <property type="entry name" value="INTERFERON-INDUCIBLE GTPASE 5"/>
    <property type="match status" value="1"/>
</dbReference>
<dbReference type="InterPro" id="IPR007743">
    <property type="entry name" value="Immunity-related_GTPase-like"/>
</dbReference>
<dbReference type="PANTHER" id="PTHR32341">
    <property type="entry name" value="INTERFERON-INDUCIBLE GTPASE"/>
    <property type="match status" value="1"/>
</dbReference>
<keyword evidence="2" id="KW-0547">Nucleotide-binding</keyword>
<dbReference type="PROSITE" id="PS51716">
    <property type="entry name" value="G_IRG"/>
    <property type="match status" value="1"/>
</dbReference>
<keyword evidence="3" id="KW-0378">Hydrolase</keyword>
<evidence type="ECO:0000256" key="3">
    <source>
        <dbReference type="ARBA" id="ARBA00022801"/>
    </source>
</evidence>
<evidence type="ECO:0000256" key="2">
    <source>
        <dbReference type="ARBA" id="ARBA00022741"/>
    </source>
</evidence>
<feature type="transmembrane region" description="Helical" evidence="5">
    <location>
        <begin position="280"/>
        <end position="300"/>
    </location>
</feature>
<dbReference type="OMA" id="SDCRFKG"/>
<dbReference type="InterPro" id="IPR030385">
    <property type="entry name" value="G_IRG_dom"/>
</dbReference>
<gene>
    <name evidence="7" type="ORF">chiPu_0017467</name>
</gene>
<evidence type="ECO:0000256" key="5">
    <source>
        <dbReference type="SAM" id="Phobius"/>
    </source>
</evidence>
<dbReference type="Gene3D" id="3.40.50.300">
    <property type="entry name" value="P-loop containing nucleotide triphosphate hydrolases"/>
    <property type="match status" value="1"/>
</dbReference>
<dbReference type="FunFam" id="3.40.50.300:FF:000541">
    <property type="entry name" value="Immunity related GTPase M"/>
    <property type="match status" value="1"/>
</dbReference>
<comment type="caution">
    <text evidence="7">The sequence shown here is derived from an EMBL/GenBank/DDBJ whole genome shotgun (WGS) entry which is preliminary data.</text>
</comment>
<proteinExistence type="inferred from homology"/>
<evidence type="ECO:0000256" key="1">
    <source>
        <dbReference type="ARBA" id="ARBA00005429"/>
    </source>
</evidence>
<dbReference type="Proteomes" id="UP000287033">
    <property type="component" value="Unassembled WGS sequence"/>
</dbReference>
<keyword evidence="8" id="KW-1185">Reference proteome</keyword>
<dbReference type="OrthoDB" id="422720at2759"/>
<evidence type="ECO:0000313" key="8">
    <source>
        <dbReference type="Proteomes" id="UP000287033"/>
    </source>
</evidence>
<keyword evidence="5" id="KW-1133">Transmembrane helix</keyword>
<dbReference type="GO" id="GO:0016787">
    <property type="term" value="F:hydrolase activity"/>
    <property type="evidence" value="ECO:0007669"/>
    <property type="project" value="UniProtKB-KW"/>
</dbReference>
<dbReference type="InterPro" id="IPR051515">
    <property type="entry name" value="IRG"/>
</dbReference>
<dbReference type="SUPFAM" id="SSF52540">
    <property type="entry name" value="P-loop containing nucleoside triphosphate hydrolases"/>
    <property type="match status" value="1"/>
</dbReference>